<gene>
    <name evidence="1" type="ORF">XENTR_v90027237mg</name>
</gene>
<dbReference type="AlphaFoldDB" id="A0A1B8YA30"/>
<reference evidence="1" key="2">
    <citation type="journal article" date="2010" name="Science">
        <title>The genome of the Western clawed frog Xenopus tropicalis.</title>
        <authorList>
            <person name="Hellsten U."/>
            <person name="Harland R.M."/>
            <person name="Gilchrist M.J."/>
            <person name="Hendrix D."/>
            <person name="Jurka J."/>
            <person name="Kapitonov V."/>
            <person name="Ovcharenko I."/>
            <person name="Putnam N.H."/>
            <person name="Shu S."/>
            <person name="Taher L."/>
            <person name="Blitz I.L."/>
            <person name="Blumberg B."/>
            <person name="Dichmann D.S."/>
            <person name="Dubchak I."/>
            <person name="Amaya E."/>
            <person name="Detter J.C."/>
            <person name="Fletcher R."/>
            <person name="Gerhard D.S."/>
            <person name="Goodstein D."/>
            <person name="Graves T."/>
            <person name="Grigoriev I.V."/>
            <person name="Grimwood J."/>
            <person name="Kawashima T."/>
            <person name="Lindquist E."/>
            <person name="Lucas S.M."/>
            <person name="Mead P.E."/>
            <person name="Mitros T."/>
            <person name="Ogino H."/>
            <person name="Ohta Y."/>
            <person name="Poliakov A.V."/>
            <person name="Pollet N."/>
            <person name="Robert J."/>
            <person name="Salamov A."/>
            <person name="Sater A.K."/>
            <person name="Schmutz J."/>
            <person name="Terry A."/>
            <person name="Vize P.D."/>
            <person name="Warren W.C."/>
            <person name="Wells D."/>
            <person name="Wills A."/>
            <person name="Wilson R.K."/>
            <person name="Zimmerman L.B."/>
            <person name="Zorn A.M."/>
            <person name="Grainger R."/>
            <person name="Grammer T."/>
            <person name="Khokha M.K."/>
            <person name="Richardson P.M."/>
            <person name="Rokhsar D.S."/>
        </authorList>
    </citation>
    <scope>NUCLEOTIDE SEQUENCE [LARGE SCALE GENOMIC DNA]</scope>
    <source>
        <strain evidence="1">Nigerian</strain>
    </source>
</reference>
<evidence type="ECO:0000313" key="1">
    <source>
        <dbReference type="EMBL" id="OCA19842.1"/>
    </source>
</evidence>
<accession>A0A1B8YA30</accession>
<sequence>MKPPDYYAFRLQIVRQTASSVNKIQIHLGYMIMVPIIQIHLGLMDPYNINTSWLHDYGSYNTNTSWIDGSL</sequence>
<organism evidence="1">
    <name type="scientific">Xenopus tropicalis</name>
    <name type="common">Western clawed frog</name>
    <name type="synonym">Silurana tropicalis</name>
    <dbReference type="NCBI Taxonomy" id="8364"/>
    <lineage>
        <taxon>Eukaryota</taxon>
        <taxon>Metazoa</taxon>
        <taxon>Chordata</taxon>
        <taxon>Craniata</taxon>
        <taxon>Vertebrata</taxon>
        <taxon>Euteleostomi</taxon>
        <taxon>Amphibia</taxon>
        <taxon>Batrachia</taxon>
        <taxon>Anura</taxon>
        <taxon>Pipoidea</taxon>
        <taxon>Pipidae</taxon>
        <taxon>Xenopodinae</taxon>
        <taxon>Xenopus</taxon>
        <taxon>Silurana</taxon>
    </lineage>
</organism>
<dbReference type="EMBL" id="KV460364">
    <property type="protein sequence ID" value="OCA19842.1"/>
    <property type="molecule type" value="Genomic_DNA"/>
</dbReference>
<protein>
    <submittedName>
        <fullName evidence="1">Uncharacterized protein</fullName>
    </submittedName>
</protein>
<reference evidence="1" key="1">
    <citation type="submission" date="2009-11" db="EMBL/GenBank/DDBJ databases">
        <authorList>
            <consortium name="US DOE Joint Genome Institute (JGI-PGF)"/>
            <person name="Ottilar R."/>
            <person name="Schmutz J."/>
            <person name="Salamov A."/>
            <person name="Cheng J.F."/>
            <person name="Lucas S."/>
            <person name="Pitluck S."/>
            <person name="Gundlach H."/>
            <person name="Guo Y."/>
            <person name="Haberer G."/>
            <person name="Nasrallah J."/>
            <person name="Mayer K.F.X."/>
            <person name="van de Peer Y."/>
            <person name="Weigel D."/>
            <person name="Grigoriev I.V."/>
        </authorList>
    </citation>
    <scope>NUCLEOTIDE SEQUENCE</scope>
    <source>
        <strain evidence="1">Nigerian</strain>
    </source>
</reference>
<name>A0A1B8YA30_XENTR</name>
<proteinExistence type="predicted"/>
<reference evidence="1" key="3">
    <citation type="submission" date="2016-05" db="EMBL/GenBank/DDBJ databases">
        <title>WGS assembly of Xenopus tropicalis.</title>
        <authorList>
            <person name="Sessions A."/>
            <person name="Jenkins J."/>
            <person name="Mitros T."/>
            <person name="Lyons J.T."/>
            <person name="Dichmann D.S."/>
            <person name="Robert J."/>
            <person name="Harland R.M."/>
            <person name="Rokhsar D.S."/>
        </authorList>
    </citation>
    <scope>NUCLEOTIDE SEQUENCE</scope>
    <source>
        <strain evidence="1">Nigerian</strain>
    </source>
</reference>